<accession>A0AAN9BUT3</accession>
<feature type="domain" description="tRNA wybutosine-synthesizing protein" evidence="13">
    <location>
        <begin position="14"/>
        <end position="197"/>
    </location>
</feature>
<feature type="region of interest" description="Disordered" evidence="12">
    <location>
        <begin position="205"/>
        <end position="269"/>
    </location>
</feature>
<dbReference type="Pfam" id="PF02676">
    <property type="entry name" value="TYW3"/>
    <property type="match status" value="1"/>
</dbReference>
<keyword evidence="15" id="KW-1185">Reference proteome</keyword>
<dbReference type="GO" id="GO:0008033">
    <property type="term" value="P:tRNA processing"/>
    <property type="evidence" value="ECO:0007669"/>
    <property type="project" value="UniProtKB-KW"/>
</dbReference>
<evidence type="ECO:0000256" key="7">
    <source>
        <dbReference type="ARBA" id="ARBA00022691"/>
    </source>
</evidence>
<dbReference type="PANTHER" id="PTHR48418:SF1">
    <property type="entry name" value="TRNA WYBUTOSINE-SYNTHESIZING PROTEIN 3"/>
    <property type="match status" value="1"/>
</dbReference>
<evidence type="ECO:0000256" key="3">
    <source>
        <dbReference type="ARBA" id="ARBA00012750"/>
    </source>
</evidence>
<dbReference type="AlphaFoldDB" id="A0AAN9BUT3"/>
<protein>
    <recommendedName>
        <fullName evidence="4">tRNA wybutosine-synthesizing protein 3 homolog</fullName>
        <ecNumber evidence="3">2.1.1.282</ecNumber>
    </recommendedName>
    <alternativeName>
        <fullName evidence="10">tRNA(Phe) 7-((3-amino-3-carboxypropyl)-4-demethylwyosine(37)-N(4))-methyltransferase</fullName>
    </alternativeName>
</protein>
<dbReference type="InterPro" id="IPR003827">
    <property type="entry name" value="tRNA_yW-synthesising"/>
</dbReference>
<comment type="caution">
    <text evidence="14">The sequence shown here is derived from an EMBL/GenBank/DDBJ whole genome shotgun (WGS) entry which is preliminary data.</text>
</comment>
<evidence type="ECO:0000256" key="11">
    <source>
        <dbReference type="ARBA" id="ARBA00049202"/>
    </source>
</evidence>
<evidence type="ECO:0000256" key="10">
    <source>
        <dbReference type="ARBA" id="ARBA00030554"/>
    </source>
</evidence>
<dbReference type="GO" id="GO:0008168">
    <property type="term" value="F:methyltransferase activity"/>
    <property type="evidence" value="ECO:0007669"/>
    <property type="project" value="UniProtKB-KW"/>
</dbReference>
<comment type="function">
    <text evidence="9">Probable S-adenosyl-L-methionine-dependent methyltransferase that acts as a component of the wybutosine biosynthesis pathway. Wybutosine is a hyper modified guanosine with a tricyclic base found at the 3'-position adjacent to the anticodon of eukaryotic phenylalanine tRNA.</text>
</comment>
<sequence length="269" mass="29712">MEVHSTHSKQFLRQKEQCLSGVDLSRKGSVDAPILELVNFINSQCDCFTTSSCSGRIIVVDNTDDKGEVQKQGCQWLYVTHEEPCFSTIQASLRSMTGSAVFKFEPMVMHIQVRTLQLAQRLHAAAVASGFRNSGITIGGKGKIIVAVRSTHSLEAPLSCGGELLVTDAYIRHLALCANKKMLENLARIARFFDNFKTLVENPLERDSKKKTNKKDRKQDPALTKLPSESVKTASVDRNMDSGFSSDHSSGKDSGGMEECFDSLLFEET</sequence>
<keyword evidence="6" id="KW-0808">Transferase</keyword>
<evidence type="ECO:0000259" key="13">
    <source>
        <dbReference type="Pfam" id="PF02676"/>
    </source>
</evidence>
<keyword evidence="7" id="KW-0949">S-adenosyl-L-methionine</keyword>
<dbReference type="EC" id="2.1.1.282" evidence="3"/>
<comment type="catalytic activity">
    <reaction evidence="11">
        <text>4-demethyl-7-[(3S)-3-amino-3-carboxypropyl]wyosine(37) in tRNA(Phe) + S-adenosyl-L-methionine = 7-[(3S)-3-amino-3-carboxypropyl]wyosine(37) in tRNA(Phe) + S-adenosyl-L-homocysteine + H(+)</text>
        <dbReference type="Rhea" id="RHEA:36635"/>
        <dbReference type="Rhea" id="RHEA-COMP:10378"/>
        <dbReference type="Rhea" id="RHEA-COMP:10379"/>
        <dbReference type="ChEBI" id="CHEBI:15378"/>
        <dbReference type="ChEBI" id="CHEBI:57856"/>
        <dbReference type="ChEBI" id="CHEBI:59789"/>
        <dbReference type="ChEBI" id="CHEBI:73543"/>
        <dbReference type="ChEBI" id="CHEBI:73550"/>
        <dbReference type="EC" id="2.1.1.282"/>
    </reaction>
</comment>
<evidence type="ECO:0000313" key="14">
    <source>
        <dbReference type="EMBL" id="KAK7112237.1"/>
    </source>
</evidence>
<dbReference type="InterPro" id="IPR036602">
    <property type="entry name" value="tRNA_yW-synthesising-like_sf"/>
</dbReference>
<evidence type="ECO:0000256" key="8">
    <source>
        <dbReference type="ARBA" id="ARBA00022694"/>
    </source>
</evidence>
<proteinExistence type="inferred from homology"/>
<dbReference type="Gene3D" id="3.30.1960.10">
    <property type="entry name" value="tRNA wybutosine-synthesizing-like"/>
    <property type="match status" value="1"/>
</dbReference>
<dbReference type="Proteomes" id="UP001374579">
    <property type="component" value="Unassembled WGS sequence"/>
</dbReference>
<dbReference type="PANTHER" id="PTHR48418">
    <property type="entry name" value="TRNA WYBUTOSINE-SYNTHESIZING PROTEIN 3"/>
    <property type="match status" value="1"/>
</dbReference>
<feature type="compositionally biased region" description="Acidic residues" evidence="12">
    <location>
        <begin position="259"/>
        <end position="269"/>
    </location>
</feature>
<dbReference type="GO" id="GO:0032259">
    <property type="term" value="P:methylation"/>
    <property type="evidence" value="ECO:0007669"/>
    <property type="project" value="UniProtKB-KW"/>
</dbReference>
<keyword evidence="5" id="KW-0489">Methyltransferase</keyword>
<dbReference type="EMBL" id="JBAMIC010000002">
    <property type="protein sequence ID" value="KAK7112237.1"/>
    <property type="molecule type" value="Genomic_DNA"/>
</dbReference>
<gene>
    <name evidence="14" type="ORF">V1264_011718</name>
</gene>
<reference evidence="14 15" key="1">
    <citation type="submission" date="2024-02" db="EMBL/GenBank/DDBJ databases">
        <title>Chromosome-scale genome assembly of the rough periwinkle Littorina saxatilis.</title>
        <authorList>
            <person name="De Jode A."/>
            <person name="Faria R."/>
            <person name="Formenti G."/>
            <person name="Sims Y."/>
            <person name="Smith T.P."/>
            <person name="Tracey A."/>
            <person name="Wood J.M.D."/>
            <person name="Zagrodzka Z.B."/>
            <person name="Johannesson K."/>
            <person name="Butlin R.K."/>
            <person name="Leder E.H."/>
        </authorList>
    </citation>
    <scope>NUCLEOTIDE SEQUENCE [LARGE SCALE GENOMIC DNA]</scope>
    <source>
        <strain evidence="14">Snail1</strain>
        <tissue evidence="14">Muscle</tissue>
    </source>
</reference>
<evidence type="ECO:0000256" key="6">
    <source>
        <dbReference type="ARBA" id="ARBA00022679"/>
    </source>
</evidence>
<evidence type="ECO:0000256" key="2">
    <source>
        <dbReference type="ARBA" id="ARBA00008569"/>
    </source>
</evidence>
<keyword evidence="8" id="KW-0819">tRNA processing</keyword>
<dbReference type="SUPFAM" id="SSF111278">
    <property type="entry name" value="SSo0622-like"/>
    <property type="match status" value="1"/>
</dbReference>
<evidence type="ECO:0000256" key="4">
    <source>
        <dbReference type="ARBA" id="ARBA00016536"/>
    </source>
</evidence>
<evidence type="ECO:0000256" key="1">
    <source>
        <dbReference type="ARBA" id="ARBA00004797"/>
    </source>
</evidence>
<comment type="similarity">
    <text evidence="2">Belongs to the TYW3 family.</text>
</comment>
<evidence type="ECO:0000256" key="12">
    <source>
        <dbReference type="SAM" id="MobiDB-lite"/>
    </source>
</evidence>
<evidence type="ECO:0000256" key="5">
    <source>
        <dbReference type="ARBA" id="ARBA00022603"/>
    </source>
</evidence>
<evidence type="ECO:0000313" key="15">
    <source>
        <dbReference type="Proteomes" id="UP001374579"/>
    </source>
</evidence>
<evidence type="ECO:0000256" key="9">
    <source>
        <dbReference type="ARBA" id="ARBA00025378"/>
    </source>
</evidence>
<organism evidence="14 15">
    <name type="scientific">Littorina saxatilis</name>
    <dbReference type="NCBI Taxonomy" id="31220"/>
    <lineage>
        <taxon>Eukaryota</taxon>
        <taxon>Metazoa</taxon>
        <taxon>Spiralia</taxon>
        <taxon>Lophotrochozoa</taxon>
        <taxon>Mollusca</taxon>
        <taxon>Gastropoda</taxon>
        <taxon>Caenogastropoda</taxon>
        <taxon>Littorinimorpha</taxon>
        <taxon>Littorinoidea</taxon>
        <taxon>Littorinidae</taxon>
        <taxon>Littorina</taxon>
    </lineage>
</organism>
<name>A0AAN9BUT3_9CAEN</name>
<comment type="pathway">
    <text evidence="1">tRNA modification; wybutosine-tRNA(Phe) biosynthesis.</text>
</comment>